<dbReference type="InterPro" id="IPR021459">
    <property type="entry name" value="GH101-related"/>
</dbReference>
<organism evidence="2 3">
    <name type="scientific">Morganella psychrotolerans</name>
    <dbReference type="NCBI Taxonomy" id="368603"/>
    <lineage>
        <taxon>Bacteria</taxon>
        <taxon>Pseudomonadati</taxon>
        <taxon>Pseudomonadota</taxon>
        <taxon>Gammaproteobacteria</taxon>
        <taxon>Enterobacterales</taxon>
        <taxon>Morganellaceae</taxon>
        <taxon>Morganella</taxon>
    </lineage>
</organism>
<feature type="signal peptide" evidence="1">
    <location>
        <begin position="1"/>
        <end position="21"/>
    </location>
</feature>
<evidence type="ECO:0000313" key="2">
    <source>
        <dbReference type="EMBL" id="KAA8718099.1"/>
    </source>
</evidence>
<evidence type="ECO:0000313" key="3">
    <source>
        <dbReference type="Proteomes" id="UP000322181"/>
    </source>
</evidence>
<evidence type="ECO:0000256" key="1">
    <source>
        <dbReference type="SAM" id="SignalP"/>
    </source>
</evidence>
<name>A0A5M9RCP9_9GAMM</name>
<dbReference type="Proteomes" id="UP000322181">
    <property type="component" value="Unassembled WGS sequence"/>
</dbReference>
<sequence length="728" mass="83370">MKKTKLPLLLSILFFAPYASATLLSDNKTQVFIDPETLLITVAGTTVNQGTEKQPVDKLTENNSHATWVWPDKQMQVSAEFTNAELTLTFRTGKAQSLQWFSLPDSGVSQLYMPLGEGSRIPLNNTQWRRYLVTEQNSIDTNWDLKLPLWSQQQDRVFSWILLTPFNNRIRFSEDKNTLKMTGEHQFSSFNQQQPFSVILHTGDTPLDGALRYRRWLQDTQQFFPLQDKFALIPDGKKLIGATHIYLWGKGVIDQQDIKDWTGLNQYLQSPEGQVLWQALDRDSQKAFQKLSGKIPEKWQQPYLTESLNQALKKIIPLRGTPDDTDFMTAQRDQAQDIKQWVKQNTGRWLQPESEWGQGLSLSLLNALSAAGLNKLWLGVDNWTVTYYQPQAVNRAKELGYLIGSYDSYDTGIPAGKNSEWLTAQVPSLLREKCAIVTEKAEKLPGFGGDGYYLNPGCMQRYSEQRIRELVRLSGINSLFLDVDGTGMVSDDYNPSARMSAEEMAGARNNRLRWVTQTMQIPAGSEDGNAVTAKYLMFAHGMETWGFGWGDKDIHRNKQSPYYLGAWWPESKPATFFQPAKLKQPYLTTEFDPRWRLPLYQAVFHDAIISTHHWTYDNLKFPEVRITRELLSQLYNTAPLYNLSRNTVQKRLPALIQSDRTFRPLHEHLWNKALTDFRWLDNAGWVQQTQFSDGTTITVNFAADVLLGYPPHSVNAILPDGQNINTLF</sequence>
<dbReference type="AlphaFoldDB" id="A0A5M9RCP9"/>
<feature type="chain" id="PRO_5024342117" description="Glycoside hydrolase" evidence="1">
    <location>
        <begin position="22"/>
        <end position="728"/>
    </location>
</feature>
<evidence type="ECO:0008006" key="4">
    <source>
        <dbReference type="Google" id="ProtNLM"/>
    </source>
</evidence>
<keyword evidence="1" id="KW-0732">Signal</keyword>
<dbReference type="RefSeq" id="WP_067364698.1">
    <property type="nucleotide sequence ID" value="NZ_BAAAFS010000001.1"/>
</dbReference>
<comment type="caution">
    <text evidence="2">The sequence shown here is derived from an EMBL/GenBank/DDBJ whole genome shotgun (WGS) entry which is preliminary data.</text>
</comment>
<reference evidence="2 3" key="1">
    <citation type="submission" date="2019-09" db="EMBL/GenBank/DDBJ databases">
        <title>Draft genome sequence of various Type strains from the CCUG.</title>
        <authorList>
            <person name="Pineiro-Iglesias B."/>
            <person name="Tunovic T."/>
            <person name="Unosson C."/>
            <person name="Inganas E."/>
            <person name="Ohlen M."/>
            <person name="Cardew S."/>
            <person name="Jensie-Markopoulos S."/>
            <person name="Salva-Serra F."/>
            <person name="Jaen-Luchoro D."/>
            <person name="Karlsson R."/>
            <person name="Svensson-Stadler L."/>
            <person name="Chun J."/>
            <person name="Moore E."/>
        </authorList>
    </citation>
    <scope>NUCLEOTIDE SEQUENCE [LARGE SCALE GENOMIC DNA]</scope>
    <source>
        <strain evidence="2 3">CCUG 53682T</strain>
    </source>
</reference>
<dbReference type="Pfam" id="PF11308">
    <property type="entry name" value="Glyco_hydro_129"/>
    <property type="match status" value="1"/>
</dbReference>
<dbReference type="OrthoDB" id="3222930at2"/>
<gene>
    <name evidence="2" type="ORF">F4V73_04385</name>
</gene>
<proteinExistence type="predicted"/>
<dbReference type="EMBL" id="VXKB01000001">
    <property type="protein sequence ID" value="KAA8718099.1"/>
    <property type="molecule type" value="Genomic_DNA"/>
</dbReference>
<accession>A0A5M9RCP9</accession>
<protein>
    <recommendedName>
        <fullName evidence="4">Glycoside hydrolase</fullName>
    </recommendedName>
</protein>